<reference evidence="1" key="1">
    <citation type="submission" date="2024-03" db="EMBL/GenBank/DDBJ databases">
        <title>Human intestinal bacterial collection.</title>
        <authorList>
            <person name="Pauvert C."/>
            <person name="Hitch T.C.A."/>
            <person name="Clavel T."/>
        </authorList>
    </citation>
    <scope>NUCLEOTIDE SEQUENCE</scope>
    <source>
        <strain evidence="1">CLA-AA-H227</strain>
    </source>
</reference>
<evidence type="ECO:0000313" key="1">
    <source>
        <dbReference type="EMBL" id="MEQ2527401.1"/>
    </source>
</evidence>
<gene>
    <name evidence="1" type="ORF">WMO40_11865</name>
</gene>
<comment type="caution">
    <text evidence="1">The sequence shown here is derived from an EMBL/GenBank/DDBJ whole genome shotgun (WGS) entry which is preliminary data.</text>
</comment>
<evidence type="ECO:0000313" key="2">
    <source>
        <dbReference type="Proteomes" id="UP001439875"/>
    </source>
</evidence>
<keyword evidence="2" id="KW-1185">Reference proteome</keyword>
<protein>
    <submittedName>
        <fullName evidence="1">Methyl-accepting chemotaxis protein</fullName>
    </submittedName>
</protein>
<accession>A0ACC6SBE5</accession>
<name>A0ACC6SBE5_9BACI</name>
<dbReference type="Proteomes" id="UP001439875">
    <property type="component" value="Unassembled WGS sequence"/>
</dbReference>
<sequence length="424" mass="46165">MKTDNKKVNVKYFITTLVTVFIGVGLISFLTVTLVGLTGKDAATVYILNISLGMVVGIISSTRNYAKYLKPIQTINEHIEKLNQKDLTYQTDEKKAGSLSSIASSLNNLSTSWLTIIEETKVYSEYLSESSLHAEKAVVETNKGSEQIFEVVKHVNQSMTTQMQNSLETTSAIEEMAAGISKVADSTSSIAENSQLTLIESNEGKKVIQQLKNQMESISSSMYELNQSIKELQSDSTSIGQIVHTIKQIAEQTNLLSLNASIEAARAGEQGRGFAVVANEVGKLAQETSSSAEKITTLVSKIQTQTNQTVSSMETSQTEVAEGTRIVDTTSDSFDKITILIDKITSEIEEISAIAEEIAAGSEEVSASIHEVSSNSNVLADETNEIFTLMNTQKETLEILEKVGADNTMAIQQIDQQVNKFKLS</sequence>
<organism evidence="1 2">
    <name type="scientific">Robertmurraya yapensis</name>
    <name type="common">ex Hitch et al 2024</name>
    <dbReference type="NCBI Taxonomy" id="3133160"/>
    <lineage>
        <taxon>Bacteria</taxon>
        <taxon>Bacillati</taxon>
        <taxon>Bacillota</taxon>
        <taxon>Bacilli</taxon>
        <taxon>Bacillales</taxon>
        <taxon>Bacillaceae</taxon>
        <taxon>Robertmurraya</taxon>
    </lineage>
</organism>
<proteinExistence type="predicted"/>
<dbReference type="EMBL" id="JBBMEW010000008">
    <property type="protein sequence ID" value="MEQ2527401.1"/>
    <property type="molecule type" value="Genomic_DNA"/>
</dbReference>